<evidence type="ECO:0000256" key="2">
    <source>
        <dbReference type="ARBA" id="ARBA00023002"/>
    </source>
</evidence>
<proteinExistence type="inferred from homology"/>
<evidence type="ECO:0000256" key="4">
    <source>
        <dbReference type="PIRSR" id="PIRSR000188-1"/>
    </source>
</evidence>
<dbReference type="AlphaFoldDB" id="A0A328BAC7"/>
<evidence type="ECO:0000259" key="7">
    <source>
        <dbReference type="SMART" id="SM00839"/>
    </source>
</evidence>
<dbReference type="SUPFAM" id="SSF51735">
    <property type="entry name" value="NAD(P)-binding Rossmann-fold domains"/>
    <property type="match status" value="1"/>
</dbReference>
<reference evidence="8 9" key="1">
    <citation type="submission" date="2018-05" db="EMBL/GenBank/DDBJ databases">
        <authorList>
            <person name="Lanie J.A."/>
            <person name="Ng W.-L."/>
            <person name="Kazmierczak K.M."/>
            <person name="Andrzejewski T.M."/>
            <person name="Davidsen T.M."/>
            <person name="Wayne K.J."/>
            <person name="Tettelin H."/>
            <person name="Glass J.I."/>
            <person name="Rusch D."/>
            <person name="Podicherti R."/>
            <person name="Tsui H.-C.T."/>
            <person name="Winkler M.E."/>
        </authorList>
    </citation>
    <scope>NUCLEOTIDE SEQUENCE [LARGE SCALE GENOMIC DNA]</scope>
    <source>
        <strain evidence="8 9">BUT-10</strain>
    </source>
</reference>
<keyword evidence="9" id="KW-1185">Reference proteome</keyword>
<dbReference type="PIRSF" id="PIRSF000188">
    <property type="entry name" value="Phe_leu_dh"/>
    <property type="match status" value="1"/>
</dbReference>
<evidence type="ECO:0000256" key="3">
    <source>
        <dbReference type="ARBA" id="ARBA00023027"/>
    </source>
</evidence>
<evidence type="ECO:0000256" key="1">
    <source>
        <dbReference type="ARBA" id="ARBA00006382"/>
    </source>
</evidence>
<keyword evidence="5" id="KW-0547">Nucleotide-binding</keyword>
<dbReference type="Proteomes" id="UP000249524">
    <property type="component" value="Unassembled WGS sequence"/>
</dbReference>
<dbReference type="Pfam" id="PF02812">
    <property type="entry name" value="ELFV_dehydrog_N"/>
    <property type="match status" value="1"/>
</dbReference>
<dbReference type="EMBL" id="QFYS01000007">
    <property type="protein sequence ID" value="RAK63655.1"/>
    <property type="molecule type" value="Genomic_DNA"/>
</dbReference>
<dbReference type="PANTHER" id="PTHR42722">
    <property type="entry name" value="LEUCINE DEHYDROGENASE"/>
    <property type="match status" value="1"/>
</dbReference>
<dbReference type="PANTHER" id="PTHR42722:SF1">
    <property type="entry name" value="VALINE DEHYDROGENASE"/>
    <property type="match status" value="1"/>
</dbReference>
<dbReference type="Gene3D" id="3.40.50.10860">
    <property type="entry name" value="Leucine Dehydrogenase, chain A, domain 1"/>
    <property type="match status" value="1"/>
</dbReference>
<dbReference type="InterPro" id="IPR016211">
    <property type="entry name" value="Glu/Phe/Leu/Val/Trp_DH_bac/arc"/>
</dbReference>
<dbReference type="InterPro" id="IPR006097">
    <property type="entry name" value="Glu/Leu/Phe/Val/Trp_DH_dimer"/>
</dbReference>
<dbReference type="SUPFAM" id="SSF53223">
    <property type="entry name" value="Aminoacid dehydrogenase-like, N-terminal domain"/>
    <property type="match status" value="1"/>
</dbReference>
<evidence type="ECO:0000256" key="6">
    <source>
        <dbReference type="RuleBase" id="RU004417"/>
    </source>
</evidence>
<comment type="caution">
    <text evidence="8">The sequence shown here is derived from an EMBL/GenBank/DDBJ whole genome shotgun (WGS) entry which is preliminary data.</text>
</comment>
<dbReference type="GO" id="GO:0006520">
    <property type="term" value="P:amino acid metabolic process"/>
    <property type="evidence" value="ECO:0007669"/>
    <property type="project" value="InterPro"/>
</dbReference>
<gene>
    <name evidence="8" type="ORF">DJ019_15475</name>
</gene>
<evidence type="ECO:0000256" key="5">
    <source>
        <dbReference type="PIRSR" id="PIRSR000188-2"/>
    </source>
</evidence>
<feature type="domain" description="Glutamate/phenylalanine/leucine/valine/L-tryptophan dehydrogenase C-terminal" evidence="7">
    <location>
        <begin position="144"/>
        <end position="356"/>
    </location>
</feature>
<dbReference type="SMART" id="SM00839">
    <property type="entry name" value="ELFV_dehydrog"/>
    <property type="match status" value="1"/>
</dbReference>
<dbReference type="InterPro" id="IPR036291">
    <property type="entry name" value="NAD(P)-bd_dom_sf"/>
</dbReference>
<dbReference type="InterPro" id="IPR046346">
    <property type="entry name" value="Aminoacid_DH-like_N_sf"/>
</dbReference>
<comment type="similarity">
    <text evidence="1 6">Belongs to the Glu/Leu/Phe/Val dehydrogenases family.</text>
</comment>
<feature type="binding site" evidence="5">
    <location>
        <begin position="179"/>
        <end position="184"/>
    </location>
    <ligand>
        <name>NAD(+)</name>
        <dbReference type="ChEBI" id="CHEBI:57540"/>
    </ligand>
</feature>
<accession>A0A328BAC7</accession>
<dbReference type="RefSeq" id="WP_111276965.1">
    <property type="nucleotide sequence ID" value="NZ_QFYS01000007.1"/>
</dbReference>
<dbReference type="Gene3D" id="3.40.50.720">
    <property type="entry name" value="NAD(P)-binding Rossmann-like Domain"/>
    <property type="match status" value="1"/>
</dbReference>
<dbReference type="GO" id="GO:0000166">
    <property type="term" value="F:nucleotide binding"/>
    <property type="evidence" value="ECO:0007669"/>
    <property type="project" value="UniProtKB-KW"/>
</dbReference>
<organism evidence="8 9">
    <name type="scientific">Phenylobacterium kunshanense</name>
    <dbReference type="NCBI Taxonomy" id="1445034"/>
    <lineage>
        <taxon>Bacteria</taxon>
        <taxon>Pseudomonadati</taxon>
        <taxon>Pseudomonadota</taxon>
        <taxon>Alphaproteobacteria</taxon>
        <taxon>Caulobacterales</taxon>
        <taxon>Caulobacteraceae</taxon>
        <taxon>Phenylobacterium</taxon>
    </lineage>
</organism>
<evidence type="ECO:0000313" key="8">
    <source>
        <dbReference type="EMBL" id="RAK63655.1"/>
    </source>
</evidence>
<dbReference type="PRINTS" id="PR00082">
    <property type="entry name" value="GLFDHDRGNASE"/>
</dbReference>
<dbReference type="Pfam" id="PF00208">
    <property type="entry name" value="ELFV_dehydrog"/>
    <property type="match status" value="2"/>
</dbReference>
<dbReference type="GO" id="GO:0016639">
    <property type="term" value="F:oxidoreductase activity, acting on the CH-NH2 group of donors, NAD or NADP as acceptor"/>
    <property type="evidence" value="ECO:0007669"/>
    <property type="project" value="InterPro"/>
</dbReference>
<name>A0A328BAC7_9CAUL</name>
<feature type="active site" description="Proton donor/acceptor" evidence="4">
    <location>
        <position position="80"/>
    </location>
</feature>
<dbReference type="InterPro" id="IPR006095">
    <property type="entry name" value="Glu/Leu/Phe/Val/Trp_DH"/>
</dbReference>
<dbReference type="CDD" id="cd01075">
    <property type="entry name" value="NAD_bind_Leu_Phe_Val_DH"/>
    <property type="match status" value="1"/>
</dbReference>
<evidence type="ECO:0000313" key="9">
    <source>
        <dbReference type="Proteomes" id="UP000249524"/>
    </source>
</evidence>
<keyword evidence="2 6" id="KW-0560">Oxidoreductase</keyword>
<dbReference type="OrthoDB" id="9803297at2"/>
<keyword evidence="3 5" id="KW-0520">NAD</keyword>
<protein>
    <submittedName>
        <fullName evidence="8">Amino acid dehydrogenase</fullName>
    </submittedName>
</protein>
<sequence>MTLFDSPAFEGHEGVHAFHDEKSGLKAIIAVHSTARGPAAGGCRMWPYPTAADALEDALKLSRAMSYKNAMADLELGGGKSVIIGDSRTQKTPALFEAFGRAVQDLGGKYWTAEDVGVSVADLTHARRQTRFVAGLEGHPAASGDPSPVTAEGVFRGVRLCVQRALKRDLDGVRVAIQGVGHVGGYLAQKLHAAGAKLVITDVNAELLRRVAAETGAEIVAPAAIFDVDCDVFAPCAMGGAVNLDTLPRIRARIIAGAANNQLADAETGQEVFRRGLLYAPDYVINGGGIINVAGEIRALERDEAFDAAWVDAKLDRLALTLEEVLEQALRERRPTHEVANEIARARIAGAAEKRAAA</sequence>
<dbReference type="InterPro" id="IPR006096">
    <property type="entry name" value="Glu/Leu/Phe/Val/Trp_DH_C"/>
</dbReference>